<evidence type="ECO:0000313" key="4">
    <source>
        <dbReference type="EMBL" id="MBB3172424.1"/>
    </source>
</evidence>
<dbReference type="InterPro" id="IPR020904">
    <property type="entry name" value="Sc_DH/Rdtase_CS"/>
</dbReference>
<name>A0A839UVK0_9PROT</name>
<dbReference type="Proteomes" id="UP000557688">
    <property type="component" value="Unassembled WGS sequence"/>
</dbReference>
<dbReference type="EMBL" id="JACHXV010000001">
    <property type="protein sequence ID" value="MBB3172424.1"/>
    <property type="molecule type" value="Genomic_DNA"/>
</dbReference>
<dbReference type="PROSITE" id="PS00061">
    <property type="entry name" value="ADH_SHORT"/>
    <property type="match status" value="1"/>
</dbReference>
<reference evidence="4 5" key="1">
    <citation type="submission" date="2020-08" db="EMBL/GenBank/DDBJ databases">
        <title>Genomic Encyclopedia of Type Strains, Phase III (KMG-III): the genomes of soil and plant-associated and newly described type strains.</title>
        <authorList>
            <person name="Whitman W."/>
        </authorList>
    </citation>
    <scope>NUCLEOTIDE SEQUENCE [LARGE SCALE GENOMIC DNA]</scope>
    <source>
        <strain evidence="4 5">CECT 8088</strain>
    </source>
</reference>
<organism evidence="4 5">
    <name type="scientific">Endobacter medicaginis</name>
    <dbReference type="NCBI Taxonomy" id="1181271"/>
    <lineage>
        <taxon>Bacteria</taxon>
        <taxon>Pseudomonadati</taxon>
        <taxon>Pseudomonadota</taxon>
        <taxon>Alphaproteobacteria</taxon>
        <taxon>Acetobacterales</taxon>
        <taxon>Acetobacteraceae</taxon>
        <taxon>Endobacter</taxon>
    </lineage>
</organism>
<dbReference type="PRINTS" id="PR00081">
    <property type="entry name" value="GDHRDH"/>
</dbReference>
<evidence type="ECO:0000313" key="5">
    <source>
        <dbReference type="Proteomes" id="UP000557688"/>
    </source>
</evidence>
<evidence type="ECO:0000256" key="2">
    <source>
        <dbReference type="ARBA" id="ARBA00023002"/>
    </source>
</evidence>
<dbReference type="Pfam" id="PF00106">
    <property type="entry name" value="adh_short"/>
    <property type="match status" value="1"/>
</dbReference>
<keyword evidence="5" id="KW-1185">Reference proteome</keyword>
<dbReference type="SUPFAM" id="SSF51735">
    <property type="entry name" value="NAD(P)-binding Rossmann-fold domains"/>
    <property type="match status" value="1"/>
</dbReference>
<dbReference type="InterPro" id="IPR002347">
    <property type="entry name" value="SDR_fam"/>
</dbReference>
<comment type="similarity">
    <text evidence="1 3">Belongs to the short-chain dehydrogenases/reductases (SDR) family.</text>
</comment>
<keyword evidence="2" id="KW-0560">Oxidoreductase</keyword>
<dbReference type="AlphaFoldDB" id="A0A839UVK0"/>
<comment type="caution">
    <text evidence="4">The sequence shown here is derived from an EMBL/GenBank/DDBJ whole genome shotgun (WGS) entry which is preliminary data.</text>
</comment>
<dbReference type="InterPro" id="IPR036291">
    <property type="entry name" value="NAD(P)-bd_dom_sf"/>
</dbReference>
<dbReference type="GO" id="GO:0016491">
    <property type="term" value="F:oxidoreductase activity"/>
    <property type="evidence" value="ECO:0007669"/>
    <property type="project" value="UniProtKB-KW"/>
</dbReference>
<dbReference type="RefSeq" id="WP_183274611.1">
    <property type="nucleotide sequence ID" value="NZ_JACHXV010000001.1"/>
</dbReference>
<dbReference type="Gene3D" id="3.40.50.720">
    <property type="entry name" value="NAD(P)-binding Rossmann-like Domain"/>
    <property type="match status" value="1"/>
</dbReference>
<protein>
    <submittedName>
        <fullName evidence="4">NAD(P)-dependent dehydrogenase (Short-subunit alcohol dehydrogenase family)</fullName>
    </submittedName>
</protein>
<dbReference type="PANTHER" id="PTHR44196:SF1">
    <property type="entry name" value="DEHYDROGENASE_REDUCTASE SDR FAMILY MEMBER 7B"/>
    <property type="match status" value="1"/>
</dbReference>
<dbReference type="PANTHER" id="PTHR44196">
    <property type="entry name" value="DEHYDROGENASE/REDUCTASE SDR FAMILY MEMBER 7B"/>
    <property type="match status" value="1"/>
</dbReference>
<evidence type="ECO:0000256" key="3">
    <source>
        <dbReference type="RuleBase" id="RU000363"/>
    </source>
</evidence>
<dbReference type="GO" id="GO:0016020">
    <property type="term" value="C:membrane"/>
    <property type="evidence" value="ECO:0007669"/>
    <property type="project" value="TreeGrafter"/>
</dbReference>
<evidence type="ECO:0000256" key="1">
    <source>
        <dbReference type="ARBA" id="ARBA00006484"/>
    </source>
</evidence>
<dbReference type="PRINTS" id="PR00080">
    <property type="entry name" value="SDRFAMILY"/>
</dbReference>
<accession>A0A839UVK0</accession>
<proteinExistence type="inferred from homology"/>
<gene>
    <name evidence="4" type="ORF">FHR90_000230</name>
</gene>
<sequence length="266" mass="27503">MPRIDRNGHLPGAGPVSALITGASSGLGAALAEALARPGATLHLGGRDTARLDTVAATCRRLGAEVHAHAIELIDRDATASWITQAGRIDLVIANAGISGGVGRDGIEPAAQTRAIFDTNLAGALNTILPALELMRAQAPGPGGLRGSIAAIASISAFLPAPVAPSYAASKAALDSWVVAQAGAWARQGVRLCSVCPGFIRSPMTARNRFPMPGLMDADRAARLVLAGLASDRRRVVFPRWLAAAGRAVDLLPPQWQERVTRKGSK</sequence>